<keyword evidence="3" id="KW-1185">Reference proteome</keyword>
<evidence type="ECO:0000313" key="3">
    <source>
        <dbReference type="Proteomes" id="UP001352223"/>
    </source>
</evidence>
<name>A0ABU6CAP1_9ACTN</name>
<feature type="region of interest" description="Disordered" evidence="1">
    <location>
        <begin position="1"/>
        <end position="35"/>
    </location>
</feature>
<sequence>PRAGPSRPASYPNRPVSLRGWAGPAPASWTSGPGWRRWRSRWPTRSVRNGGSSYDTDRIAEVFDAAGLRESRRFPTVPGGPVLIAARRATD</sequence>
<proteinExistence type="predicted"/>
<feature type="non-terminal residue" evidence="2">
    <location>
        <position position="1"/>
    </location>
</feature>
<reference evidence="2 3" key="1">
    <citation type="submission" date="2022-10" db="EMBL/GenBank/DDBJ databases">
        <authorList>
            <person name="Xie J."/>
            <person name="Shen N."/>
        </authorList>
    </citation>
    <scope>NUCLEOTIDE SEQUENCE [LARGE SCALE GENOMIC DNA]</scope>
    <source>
        <strain evidence="2 3">DSM 41681</strain>
    </source>
</reference>
<organism evidence="2 3">
    <name type="scientific">Streptomyces kunmingensis</name>
    <dbReference type="NCBI Taxonomy" id="68225"/>
    <lineage>
        <taxon>Bacteria</taxon>
        <taxon>Bacillati</taxon>
        <taxon>Actinomycetota</taxon>
        <taxon>Actinomycetes</taxon>
        <taxon>Kitasatosporales</taxon>
        <taxon>Streptomycetaceae</taxon>
        <taxon>Streptomyces</taxon>
    </lineage>
</organism>
<evidence type="ECO:0000313" key="2">
    <source>
        <dbReference type="EMBL" id="MEB3961692.1"/>
    </source>
</evidence>
<evidence type="ECO:0008006" key="4">
    <source>
        <dbReference type="Google" id="ProtNLM"/>
    </source>
</evidence>
<gene>
    <name evidence="2" type="ORF">OKJ48_15775</name>
</gene>
<evidence type="ECO:0000256" key="1">
    <source>
        <dbReference type="SAM" id="MobiDB-lite"/>
    </source>
</evidence>
<dbReference type="EMBL" id="JAOZYB010000111">
    <property type="protein sequence ID" value="MEB3961692.1"/>
    <property type="molecule type" value="Genomic_DNA"/>
</dbReference>
<dbReference type="Proteomes" id="UP001352223">
    <property type="component" value="Unassembled WGS sequence"/>
</dbReference>
<protein>
    <recommendedName>
        <fullName evidence="4">Methyltransferase</fullName>
    </recommendedName>
</protein>
<comment type="caution">
    <text evidence="2">The sequence shown here is derived from an EMBL/GenBank/DDBJ whole genome shotgun (WGS) entry which is preliminary data.</text>
</comment>
<accession>A0ABU6CAP1</accession>